<dbReference type="AlphaFoldDB" id="A0A0H5C386"/>
<reference evidence="3 5" key="3">
    <citation type="journal article" date="2016" name="Proc. Natl. Acad. Sci. U.S.A.">
        <title>Comparative genomics of biotechnologically important yeasts.</title>
        <authorList>
            <person name="Riley R."/>
            <person name="Haridas S."/>
            <person name="Wolfe K.H."/>
            <person name="Lopes M.R."/>
            <person name="Hittinger C.T."/>
            <person name="Goeker M."/>
            <person name="Salamov A.A."/>
            <person name="Wisecaver J.H."/>
            <person name="Long T.M."/>
            <person name="Calvey C.H."/>
            <person name="Aerts A.L."/>
            <person name="Barry K.W."/>
            <person name="Choi C."/>
            <person name="Clum A."/>
            <person name="Coughlan A.Y."/>
            <person name="Deshpande S."/>
            <person name="Douglass A.P."/>
            <person name="Hanson S.J."/>
            <person name="Klenk H.-P."/>
            <person name="LaButti K.M."/>
            <person name="Lapidus A."/>
            <person name="Lindquist E.A."/>
            <person name="Lipzen A.M."/>
            <person name="Meier-Kolthoff J.P."/>
            <person name="Ohm R.A."/>
            <person name="Otillar R.P."/>
            <person name="Pangilinan J.L."/>
            <person name="Peng Y."/>
            <person name="Rokas A."/>
            <person name="Rosa C.A."/>
            <person name="Scheuner C."/>
            <person name="Sibirny A.A."/>
            <person name="Slot J.C."/>
            <person name="Stielow J.B."/>
            <person name="Sun H."/>
            <person name="Kurtzman C.P."/>
            <person name="Blackwell M."/>
            <person name="Grigoriev I.V."/>
            <person name="Jeffries T.W."/>
        </authorList>
    </citation>
    <scope>NUCLEOTIDE SEQUENCE [LARGE SCALE GENOMIC DNA]</scope>
    <source>
        <strain evidence="5">ATCC 18201 / CBS 1600 / BCRC 20928 / JCM 3617 / NBRC 0987 / NRRL Y-1542</strain>
        <strain evidence="3">NRRL Y-1542</strain>
    </source>
</reference>
<evidence type="ECO:0000259" key="1">
    <source>
        <dbReference type="Pfam" id="PF03417"/>
    </source>
</evidence>
<proteinExistence type="predicted"/>
<protein>
    <submittedName>
        <fullName evidence="3">AAT-domain-containing protein</fullName>
    </submittedName>
</protein>
<dbReference type="GeneID" id="30990576"/>
<dbReference type="NCBIfam" id="NF040521">
    <property type="entry name" value="C45_proenzyme"/>
    <property type="match status" value="1"/>
</dbReference>
<dbReference type="OMA" id="AQNWDWT"/>
<dbReference type="PANTHER" id="PTHR34180:SF1">
    <property type="entry name" value="BETA-ALANYL-DOPAMINE_CARCININE HYDROLASE"/>
    <property type="match status" value="1"/>
</dbReference>
<dbReference type="InterPro" id="IPR047801">
    <property type="entry name" value="Peptidase_C45"/>
</dbReference>
<name>A0A0H5C386_CYBJN</name>
<dbReference type="PANTHER" id="PTHR34180">
    <property type="entry name" value="PEPTIDASE C45"/>
    <property type="match status" value="1"/>
</dbReference>
<dbReference type="Gene3D" id="1.10.10.2120">
    <property type="match status" value="1"/>
</dbReference>
<dbReference type="Proteomes" id="UP000094389">
    <property type="component" value="Unassembled WGS sequence"/>
</dbReference>
<sequence length="361" mass="39747">METVASGRFYDTHLPYVKLSGTPLEIGLGHGTFAKAQIVKAIEVYSTLYKESKNVSWDEARRRAAEYLPLLEKHPDILDELRGIAQGSGTDLLDIVALNVRSEITMVDISDGCTSLAQVESSTGDVYVGQNWDWIPEVDAATLWIELEQVGKPKLLFLAEAGIIGKYGFNSEGLAIMLNAISSNEVSYDKLPIHFTLRKCLEQESVEKTVDYLESNGCASCANLLMGDVNSYCSVEVSPRGIAIIKPDDDTGVVSHTNHLLDETLSKEFPCDTPILSSFARYDRIKELNVGSEGGFKSFRSRLGDIANAPKSICKYPEEGVTGLAKCCTLYTIIVNTKTKEANFSHGRPHDNPKEYRVSFS</sequence>
<keyword evidence="5" id="KW-1185">Reference proteome</keyword>
<reference evidence="4" key="2">
    <citation type="journal article" date="2015" name="J. Biotechnol.">
        <title>The structure of the Cyberlindnera jadinii genome and its relation to Candida utilis analyzed by the occurrence of single nucleotide polymorphisms.</title>
        <authorList>
            <person name="Rupp O."/>
            <person name="Brinkrolf K."/>
            <person name="Buerth C."/>
            <person name="Kunigo M."/>
            <person name="Schneider J."/>
            <person name="Jaenicke S."/>
            <person name="Goesmann A."/>
            <person name="Puehler A."/>
            <person name="Jaeger K.-E."/>
            <person name="Ernst J.F."/>
        </authorList>
    </citation>
    <scope>NUCLEOTIDE SEQUENCE [LARGE SCALE GENOMIC DNA]</scope>
    <source>
        <strain evidence="4">ATCC 18201 / CBS 1600 / BCRC 20928 / JCM 3617 / NBRC 0987 / NRRL Y-1542</strain>
    </source>
</reference>
<accession>A0A1E4S6I9</accession>
<feature type="domain" description="Peptidase C45 hydrolase" evidence="1">
    <location>
        <begin position="124"/>
        <end position="349"/>
    </location>
</feature>
<dbReference type="InterPro" id="IPR005079">
    <property type="entry name" value="Peptidase_C45_hydrolase"/>
</dbReference>
<dbReference type="Gene3D" id="3.60.60.10">
    <property type="entry name" value="Penicillin V Acylase, Chain A"/>
    <property type="match status" value="1"/>
</dbReference>
<dbReference type="InterPro" id="IPR047794">
    <property type="entry name" value="C45_proenzyme-like"/>
</dbReference>
<organism evidence="2 4">
    <name type="scientific">Cyberlindnera jadinii (strain ATCC 18201 / CBS 1600 / BCRC 20928 / JCM 3617 / NBRC 0987 / NRRL Y-1542)</name>
    <name type="common">Torula yeast</name>
    <name type="synonym">Candida utilis</name>
    <dbReference type="NCBI Taxonomy" id="983966"/>
    <lineage>
        <taxon>Eukaryota</taxon>
        <taxon>Fungi</taxon>
        <taxon>Dikarya</taxon>
        <taxon>Ascomycota</taxon>
        <taxon>Saccharomycotina</taxon>
        <taxon>Saccharomycetes</taxon>
        <taxon>Phaffomycetales</taxon>
        <taxon>Phaffomycetaceae</taxon>
        <taxon>Cyberlindnera</taxon>
    </lineage>
</organism>
<dbReference type="OrthoDB" id="189997at2759"/>
<accession>A0A0H5C386</accession>
<dbReference type="EMBL" id="KV453926">
    <property type="protein sequence ID" value="ODV75119.1"/>
    <property type="molecule type" value="Genomic_DNA"/>
</dbReference>
<dbReference type="Proteomes" id="UP000038830">
    <property type="component" value="Unassembled WGS sequence"/>
</dbReference>
<reference evidence="2" key="1">
    <citation type="submission" date="2014-12" db="EMBL/GenBank/DDBJ databases">
        <authorList>
            <person name="Jaenicke S."/>
        </authorList>
    </citation>
    <scope>NUCLEOTIDE SEQUENCE [LARGE SCALE GENOMIC DNA]</scope>
    <source>
        <strain evidence="2">CBS1600</strain>
    </source>
</reference>
<evidence type="ECO:0000313" key="5">
    <source>
        <dbReference type="Proteomes" id="UP000094389"/>
    </source>
</evidence>
<dbReference type="Pfam" id="PF03417">
    <property type="entry name" value="AAT"/>
    <property type="match status" value="1"/>
</dbReference>
<evidence type="ECO:0000313" key="4">
    <source>
        <dbReference type="Proteomes" id="UP000038830"/>
    </source>
</evidence>
<evidence type="ECO:0000313" key="3">
    <source>
        <dbReference type="EMBL" id="ODV75119.1"/>
    </source>
</evidence>
<gene>
    <name evidence="2" type="ORF">BN1211_2623</name>
    <name evidence="3" type="ORF">CYBJADRAFT_171058</name>
</gene>
<dbReference type="EMBL" id="CDQK01000003">
    <property type="protein sequence ID" value="CEP22306.1"/>
    <property type="molecule type" value="Genomic_DNA"/>
</dbReference>
<dbReference type="RefSeq" id="XP_020072158.1">
    <property type="nucleotide sequence ID" value="XM_020216180.1"/>
</dbReference>
<evidence type="ECO:0000313" key="2">
    <source>
        <dbReference type="EMBL" id="CEP22306.1"/>
    </source>
</evidence>
<dbReference type="STRING" id="983966.A0A0H5C386"/>